<feature type="signal peptide" evidence="7">
    <location>
        <begin position="1"/>
        <end position="21"/>
    </location>
</feature>
<dbReference type="Gene3D" id="3.20.20.80">
    <property type="entry name" value="Glycosidases"/>
    <property type="match status" value="1"/>
</dbReference>
<dbReference type="PANTHER" id="PTHR10030:SF37">
    <property type="entry name" value="ALPHA-L-FUCOSIDASE-RELATED"/>
    <property type="match status" value="1"/>
</dbReference>
<dbReference type="SUPFAM" id="SSF51445">
    <property type="entry name" value="(Trans)glycosidases"/>
    <property type="match status" value="1"/>
</dbReference>
<name>A0A918RAY5_9FLAO</name>
<dbReference type="InterPro" id="IPR057739">
    <property type="entry name" value="Glyco_hydro_29_N"/>
</dbReference>
<evidence type="ECO:0000256" key="3">
    <source>
        <dbReference type="ARBA" id="ARBA00012662"/>
    </source>
</evidence>
<keyword evidence="11" id="KW-1185">Reference proteome</keyword>
<dbReference type="GO" id="GO:0016139">
    <property type="term" value="P:glycoside catabolic process"/>
    <property type="evidence" value="ECO:0007669"/>
    <property type="project" value="TreeGrafter"/>
</dbReference>
<dbReference type="PANTHER" id="PTHR10030">
    <property type="entry name" value="ALPHA-L-FUCOSIDASE"/>
    <property type="match status" value="1"/>
</dbReference>
<dbReference type="AlphaFoldDB" id="A0A918RAY5"/>
<evidence type="ECO:0000313" key="11">
    <source>
        <dbReference type="Proteomes" id="UP000636004"/>
    </source>
</evidence>
<dbReference type="Gene3D" id="2.60.40.1180">
    <property type="entry name" value="Golgi alpha-mannosidase II"/>
    <property type="match status" value="1"/>
</dbReference>
<organism evidence="10 11">
    <name type="scientific">Algibacter mikhailovii</name>
    <dbReference type="NCBI Taxonomy" id="425498"/>
    <lineage>
        <taxon>Bacteria</taxon>
        <taxon>Pseudomonadati</taxon>
        <taxon>Bacteroidota</taxon>
        <taxon>Flavobacteriia</taxon>
        <taxon>Flavobacteriales</taxon>
        <taxon>Flavobacteriaceae</taxon>
        <taxon>Algibacter</taxon>
    </lineage>
</organism>
<keyword evidence="4 7" id="KW-0732">Signal</keyword>
<evidence type="ECO:0000256" key="7">
    <source>
        <dbReference type="SAM" id="SignalP"/>
    </source>
</evidence>
<proteinExistence type="inferred from homology"/>
<dbReference type="Pfam" id="PF01120">
    <property type="entry name" value="Alpha_L_fucos"/>
    <property type="match status" value="1"/>
</dbReference>
<sequence length="544" mass="62049">MKNKYKFALSLLFLTSIIASSQIQYKATKASLSQYEVPEWYQDAKIGFFYHWGPQTALGDHWTKDISDFCMQKGKYKDSNIGIENPVGQWGSHMYPNMKNGVIEPDSLQSTAYLIHKQIYGDPKDFGYKDLIPLMSDKGWNPEEMVRLLDEAGVKYIVPQAIHHDGFAMWDSKVIDEFNAAKMGPKRNTTKEVIDAARKRGIKVGVSTHASRHSWYYKKIPGYDTGNPRYDQLYGVGLGKDGLPQPYAVEKWENTIGELVDMFQPDYIFVDGGSADIFTENGSYLWQDAFRRVLSNYYNQAQKGGWDPVLSFKRESLWKEEAVPDYEGGNLIDIAPYKWQTHASITGWFYRPGRGRRTPTPILFSKIIDAVSKNGNILLNLAIKTDGSIQEKEITFLKDMASWMQVNGEGIHATRPWLVYGELEPGTSLGFVSMEKKKRKVYNDPEKIEMGRYKLHPGDIRYTRSKDEKNIYATRISWPEKPFVLTSFGKNAAGKTIDIESISLLGSDAKISWKKTPEGLLITPPSTPVFKDKTWPVMFKIVKH</sequence>
<dbReference type="Proteomes" id="UP000636004">
    <property type="component" value="Unassembled WGS sequence"/>
</dbReference>
<comment type="caution">
    <text evidence="10">The sequence shown here is derived from an EMBL/GenBank/DDBJ whole genome shotgun (WGS) entry which is preliminary data.</text>
</comment>
<dbReference type="InterPro" id="IPR013780">
    <property type="entry name" value="Glyco_hydro_b"/>
</dbReference>
<evidence type="ECO:0000256" key="6">
    <source>
        <dbReference type="ARBA" id="ARBA00023295"/>
    </source>
</evidence>
<reference evidence="10" key="2">
    <citation type="submission" date="2020-09" db="EMBL/GenBank/DDBJ databases">
        <authorList>
            <person name="Sun Q."/>
            <person name="Kim S."/>
        </authorList>
    </citation>
    <scope>NUCLEOTIDE SEQUENCE</scope>
    <source>
        <strain evidence="10">KCTC 12710</strain>
    </source>
</reference>
<dbReference type="InterPro" id="IPR017853">
    <property type="entry name" value="GH"/>
</dbReference>
<dbReference type="RefSeq" id="WP_189362557.1">
    <property type="nucleotide sequence ID" value="NZ_BMWZ01000009.1"/>
</dbReference>
<feature type="domain" description="Glycoside hydrolase family 29 N-terminal" evidence="8">
    <location>
        <begin position="18"/>
        <end position="409"/>
    </location>
</feature>
<feature type="domain" description="Alpha-L-fucosidase C-terminal" evidence="9">
    <location>
        <begin position="459"/>
        <end position="541"/>
    </location>
</feature>
<accession>A0A918RAY5</accession>
<evidence type="ECO:0000256" key="5">
    <source>
        <dbReference type="ARBA" id="ARBA00022801"/>
    </source>
</evidence>
<dbReference type="PIRSF" id="PIRSF001092">
    <property type="entry name" value="Alpha-L-fucosidase"/>
    <property type="match status" value="1"/>
</dbReference>
<dbReference type="InterPro" id="IPR000933">
    <property type="entry name" value="Glyco_hydro_29"/>
</dbReference>
<keyword evidence="5" id="KW-0378">Hydrolase</keyword>
<dbReference type="InterPro" id="IPR031919">
    <property type="entry name" value="Fucosidase_C"/>
</dbReference>
<evidence type="ECO:0000313" key="10">
    <source>
        <dbReference type="EMBL" id="GGZ92112.1"/>
    </source>
</evidence>
<protein>
    <recommendedName>
        <fullName evidence="3">alpha-L-fucosidase</fullName>
        <ecNumber evidence="3">3.2.1.51</ecNumber>
    </recommendedName>
</protein>
<dbReference type="InterPro" id="IPR016286">
    <property type="entry name" value="FUC_metazoa-typ"/>
</dbReference>
<evidence type="ECO:0000256" key="4">
    <source>
        <dbReference type="ARBA" id="ARBA00022729"/>
    </source>
</evidence>
<evidence type="ECO:0000256" key="1">
    <source>
        <dbReference type="ARBA" id="ARBA00004071"/>
    </source>
</evidence>
<evidence type="ECO:0000259" key="9">
    <source>
        <dbReference type="Pfam" id="PF16757"/>
    </source>
</evidence>
<dbReference type="GO" id="GO:0004560">
    <property type="term" value="F:alpha-L-fucosidase activity"/>
    <property type="evidence" value="ECO:0007669"/>
    <property type="project" value="InterPro"/>
</dbReference>
<dbReference type="Pfam" id="PF16757">
    <property type="entry name" value="Fucosidase_C"/>
    <property type="match status" value="1"/>
</dbReference>
<evidence type="ECO:0000256" key="2">
    <source>
        <dbReference type="ARBA" id="ARBA00007951"/>
    </source>
</evidence>
<feature type="chain" id="PRO_5036949616" description="alpha-L-fucosidase" evidence="7">
    <location>
        <begin position="22"/>
        <end position="544"/>
    </location>
</feature>
<reference evidence="10" key="1">
    <citation type="journal article" date="2014" name="Int. J. Syst. Evol. Microbiol.">
        <title>Complete genome sequence of Corynebacterium casei LMG S-19264T (=DSM 44701T), isolated from a smear-ripened cheese.</title>
        <authorList>
            <consortium name="US DOE Joint Genome Institute (JGI-PGF)"/>
            <person name="Walter F."/>
            <person name="Albersmeier A."/>
            <person name="Kalinowski J."/>
            <person name="Ruckert C."/>
        </authorList>
    </citation>
    <scope>NUCLEOTIDE SEQUENCE</scope>
    <source>
        <strain evidence="10">KCTC 12710</strain>
    </source>
</reference>
<dbReference type="SMART" id="SM00812">
    <property type="entry name" value="Alpha_L_fucos"/>
    <property type="match status" value="1"/>
</dbReference>
<comment type="similarity">
    <text evidence="2">Belongs to the glycosyl hydrolase 29 family.</text>
</comment>
<comment type="function">
    <text evidence="1">Alpha-L-fucosidase is responsible for hydrolyzing the alpha-1,6-linked fucose joined to the reducing-end N-acetylglucosamine of the carbohydrate moieties of glycoproteins.</text>
</comment>
<keyword evidence="6" id="KW-0326">Glycosidase</keyword>
<dbReference type="GO" id="GO:0006004">
    <property type="term" value="P:fucose metabolic process"/>
    <property type="evidence" value="ECO:0007669"/>
    <property type="project" value="InterPro"/>
</dbReference>
<evidence type="ECO:0000259" key="8">
    <source>
        <dbReference type="Pfam" id="PF01120"/>
    </source>
</evidence>
<dbReference type="EMBL" id="BMWZ01000009">
    <property type="protein sequence ID" value="GGZ92112.1"/>
    <property type="molecule type" value="Genomic_DNA"/>
</dbReference>
<dbReference type="PRINTS" id="PR00741">
    <property type="entry name" value="GLHYDRLASE29"/>
</dbReference>
<dbReference type="GO" id="GO:0005764">
    <property type="term" value="C:lysosome"/>
    <property type="evidence" value="ECO:0007669"/>
    <property type="project" value="TreeGrafter"/>
</dbReference>
<dbReference type="EC" id="3.2.1.51" evidence="3"/>
<gene>
    <name evidence="10" type="primary">fucA</name>
    <name evidence="10" type="ORF">GCM10007028_33220</name>
</gene>